<keyword evidence="1" id="KW-0812">Transmembrane</keyword>
<keyword evidence="1" id="KW-1133">Transmembrane helix</keyword>
<evidence type="ECO:0000313" key="2">
    <source>
        <dbReference type="EMBL" id="KAK3380112.1"/>
    </source>
</evidence>
<reference evidence="2" key="2">
    <citation type="submission" date="2023-06" db="EMBL/GenBank/DDBJ databases">
        <authorList>
            <consortium name="Lawrence Berkeley National Laboratory"/>
            <person name="Haridas S."/>
            <person name="Hensen N."/>
            <person name="Bonometti L."/>
            <person name="Westerberg I."/>
            <person name="Brannstrom I.O."/>
            <person name="Guillou S."/>
            <person name="Cros-Aarteil S."/>
            <person name="Calhoun S."/>
            <person name="Kuo A."/>
            <person name="Mondo S."/>
            <person name="Pangilinan J."/>
            <person name="Riley R."/>
            <person name="Labutti K."/>
            <person name="Andreopoulos B."/>
            <person name="Lipzen A."/>
            <person name="Chen C."/>
            <person name="Yanf M."/>
            <person name="Daum C."/>
            <person name="Ng V."/>
            <person name="Clum A."/>
            <person name="Steindorff A."/>
            <person name="Ohm R."/>
            <person name="Martin F."/>
            <person name="Silar P."/>
            <person name="Natvig D."/>
            <person name="Lalanne C."/>
            <person name="Gautier V."/>
            <person name="Ament-Velasquez S.L."/>
            <person name="Kruys A."/>
            <person name="Hutchinson M.I."/>
            <person name="Powell A.J."/>
            <person name="Barry K."/>
            <person name="Miller A.N."/>
            <person name="Grigoriev I.V."/>
            <person name="Debuchy R."/>
            <person name="Gladieux P."/>
            <person name="Thoren M.H."/>
            <person name="Johannesson H."/>
        </authorList>
    </citation>
    <scope>NUCLEOTIDE SEQUENCE</scope>
    <source>
        <strain evidence="2">CBS 958.72</strain>
    </source>
</reference>
<sequence length="150" mass="16454">MFACMVRLGFRARGLDDLRNICSAARQRKPDAKLTKAKEPPSMPRGSSVIVLAWLLLLLLLGVVVAAGVHDGTLSRRHSVLHHQRWPSSRIPDHQQGLLSLVDDFCGPAMRPGSNSGSQMCIGAQYVRLGLCCRRRRRGRILAVAGGHLL</sequence>
<feature type="transmembrane region" description="Helical" evidence="1">
    <location>
        <begin position="49"/>
        <end position="69"/>
    </location>
</feature>
<organism evidence="2 3">
    <name type="scientific">Lasiosphaeria ovina</name>
    <dbReference type="NCBI Taxonomy" id="92902"/>
    <lineage>
        <taxon>Eukaryota</taxon>
        <taxon>Fungi</taxon>
        <taxon>Dikarya</taxon>
        <taxon>Ascomycota</taxon>
        <taxon>Pezizomycotina</taxon>
        <taxon>Sordariomycetes</taxon>
        <taxon>Sordariomycetidae</taxon>
        <taxon>Sordariales</taxon>
        <taxon>Lasiosphaeriaceae</taxon>
        <taxon>Lasiosphaeria</taxon>
    </lineage>
</organism>
<name>A0AAE0NEM7_9PEZI</name>
<gene>
    <name evidence="2" type="ORF">B0T24DRAFT_183233</name>
</gene>
<reference evidence="2" key="1">
    <citation type="journal article" date="2023" name="Mol. Phylogenet. Evol.">
        <title>Genome-scale phylogeny and comparative genomics of the fungal order Sordariales.</title>
        <authorList>
            <person name="Hensen N."/>
            <person name="Bonometti L."/>
            <person name="Westerberg I."/>
            <person name="Brannstrom I.O."/>
            <person name="Guillou S."/>
            <person name="Cros-Aarteil S."/>
            <person name="Calhoun S."/>
            <person name="Haridas S."/>
            <person name="Kuo A."/>
            <person name="Mondo S."/>
            <person name="Pangilinan J."/>
            <person name="Riley R."/>
            <person name="LaButti K."/>
            <person name="Andreopoulos B."/>
            <person name="Lipzen A."/>
            <person name="Chen C."/>
            <person name="Yan M."/>
            <person name="Daum C."/>
            <person name="Ng V."/>
            <person name="Clum A."/>
            <person name="Steindorff A."/>
            <person name="Ohm R.A."/>
            <person name="Martin F."/>
            <person name="Silar P."/>
            <person name="Natvig D.O."/>
            <person name="Lalanne C."/>
            <person name="Gautier V."/>
            <person name="Ament-Velasquez S.L."/>
            <person name="Kruys A."/>
            <person name="Hutchinson M.I."/>
            <person name="Powell A.J."/>
            <person name="Barry K."/>
            <person name="Miller A.N."/>
            <person name="Grigoriev I.V."/>
            <person name="Debuchy R."/>
            <person name="Gladieux P."/>
            <person name="Hiltunen Thoren M."/>
            <person name="Johannesson H."/>
        </authorList>
    </citation>
    <scope>NUCLEOTIDE SEQUENCE</scope>
    <source>
        <strain evidence="2">CBS 958.72</strain>
    </source>
</reference>
<keyword evidence="3" id="KW-1185">Reference proteome</keyword>
<evidence type="ECO:0000313" key="3">
    <source>
        <dbReference type="Proteomes" id="UP001287356"/>
    </source>
</evidence>
<comment type="caution">
    <text evidence="2">The sequence shown here is derived from an EMBL/GenBank/DDBJ whole genome shotgun (WGS) entry which is preliminary data.</text>
</comment>
<dbReference type="Proteomes" id="UP001287356">
    <property type="component" value="Unassembled WGS sequence"/>
</dbReference>
<dbReference type="AlphaFoldDB" id="A0AAE0NEM7"/>
<dbReference type="EMBL" id="JAULSN010000002">
    <property type="protein sequence ID" value="KAK3380112.1"/>
    <property type="molecule type" value="Genomic_DNA"/>
</dbReference>
<accession>A0AAE0NEM7</accession>
<protein>
    <submittedName>
        <fullName evidence="2">Uncharacterized protein</fullName>
    </submittedName>
</protein>
<proteinExistence type="predicted"/>
<keyword evidence="1" id="KW-0472">Membrane</keyword>
<evidence type="ECO:0000256" key="1">
    <source>
        <dbReference type="SAM" id="Phobius"/>
    </source>
</evidence>